<dbReference type="GO" id="GO:0003700">
    <property type="term" value="F:DNA-binding transcription factor activity"/>
    <property type="evidence" value="ECO:0007669"/>
    <property type="project" value="TreeGrafter"/>
</dbReference>
<proteinExistence type="predicted"/>
<evidence type="ECO:0000256" key="2">
    <source>
        <dbReference type="ARBA" id="ARBA00023125"/>
    </source>
</evidence>
<name>A0A2T1IZI3_ACIRA</name>
<dbReference type="AlphaFoldDB" id="A0A2T1IZI3"/>
<evidence type="ECO:0000256" key="4">
    <source>
        <dbReference type="PROSITE-ProRule" id="PRU00335"/>
    </source>
</evidence>
<dbReference type="InterPro" id="IPR050109">
    <property type="entry name" value="HTH-type_TetR-like_transc_reg"/>
</dbReference>
<dbReference type="PANTHER" id="PTHR30055">
    <property type="entry name" value="HTH-TYPE TRANSCRIPTIONAL REGULATOR RUTR"/>
    <property type="match status" value="1"/>
</dbReference>
<keyword evidence="1" id="KW-0805">Transcription regulation</keyword>
<evidence type="ECO:0000313" key="6">
    <source>
        <dbReference type="EMBL" id="HCM31051.1"/>
    </source>
</evidence>
<dbReference type="EMBL" id="DPXL01000064">
    <property type="protein sequence ID" value="HCM31051.1"/>
    <property type="molecule type" value="Genomic_DNA"/>
</dbReference>
<evidence type="ECO:0000313" key="8">
    <source>
        <dbReference type="Proteomes" id="UP000262257"/>
    </source>
</evidence>
<dbReference type="InterPro" id="IPR001647">
    <property type="entry name" value="HTH_TetR"/>
</dbReference>
<dbReference type="EMBL" id="VFBM01000016">
    <property type="protein sequence ID" value="TNX86141.1"/>
    <property type="molecule type" value="Genomic_DNA"/>
</dbReference>
<dbReference type="Proteomes" id="UP000314285">
    <property type="component" value="Unassembled WGS sequence"/>
</dbReference>
<keyword evidence="3" id="KW-0804">Transcription</keyword>
<dbReference type="InterPro" id="IPR009057">
    <property type="entry name" value="Homeodomain-like_sf"/>
</dbReference>
<evidence type="ECO:0000313" key="9">
    <source>
        <dbReference type="Proteomes" id="UP000314285"/>
    </source>
</evidence>
<feature type="DNA-binding region" description="H-T-H motif" evidence="4">
    <location>
        <begin position="32"/>
        <end position="51"/>
    </location>
</feature>
<accession>A0A2T1IZI3</accession>
<sequence>MNPERHKQFLLRKERILQAAEKLLLENNQEITLDELVAELDIAKGTLYKHFKSKNELLLELVIQNERQLLEISRAPYRNFREYAPAYMLHHLLAPGRTILLHQLEEHLTMTASGLNTLFEELYQVRQERILAIREVTEQYLKSLNYDMSIRDYLSYIWSLTYGAALLLNSSYYQRSIGSRKKLIQLYINQALSLPSQPINLDAFELDSELL</sequence>
<evidence type="ECO:0000313" key="7">
    <source>
        <dbReference type="EMBL" id="TNX86141.1"/>
    </source>
</evidence>
<evidence type="ECO:0000259" key="5">
    <source>
        <dbReference type="PROSITE" id="PS50977"/>
    </source>
</evidence>
<dbReference type="RefSeq" id="WP_005017430.1">
    <property type="nucleotide sequence ID" value="NZ_BKHE01000091.1"/>
</dbReference>
<dbReference type="GO" id="GO:0000976">
    <property type="term" value="F:transcription cis-regulatory region binding"/>
    <property type="evidence" value="ECO:0007669"/>
    <property type="project" value="TreeGrafter"/>
</dbReference>
<evidence type="ECO:0000256" key="1">
    <source>
        <dbReference type="ARBA" id="ARBA00023015"/>
    </source>
</evidence>
<reference evidence="7 9" key="2">
    <citation type="submission" date="2019-06" db="EMBL/GenBank/DDBJ databases">
        <title>Genome of Acinetobacter radioresistens APH1, a phenol degrading strain.</title>
        <authorList>
            <person name="Liu Y."/>
        </authorList>
    </citation>
    <scope>NUCLEOTIDE SEQUENCE [LARGE SCALE GENOMIC DNA]</scope>
    <source>
        <strain evidence="7 9">APH1</strain>
    </source>
</reference>
<dbReference type="KEGG" id="arj:DOM24_00180"/>
<protein>
    <submittedName>
        <fullName evidence="7">TetR/AcrR family transcriptional regulator</fullName>
    </submittedName>
</protein>
<reference evidence="6 8" key="1">
    <citation type="journal article" date="2018" name="Nat. Biotechnol.">
        <title>A standardized bacterial taxonomy based on genome phylogeny substantially revises the tree of life.</title>
        <authorList>
            <person name="Parks D.H."/>
            <person name="Chuvochina M."/>
            <person name="Waite D.W."/>
            <person name="Rinke C."/>
            <person name="Skarshewski A."/>
            <person name="Chaumeil P.A."/>
            <person name="Hugenholtz P."/>
        </authorList>
    </citation>
    <scope>NUCLEOTIDE SEQUENCE [LARGE SCALE GENOMIC DNA]</scope>
    <source>
        <strain evidence="6">UBA10045</strain>
    </source>
</reference>
<evidence type="ECO:0000256" key="3">
    <source>
        <dbReference type="ARBA" id="ARBA00023163"/>
    </source>
</evidence>
<dbReference type="Pfam" id="PF00440">
    <property type="entry name" value="TetR_N"/>
    <property type="match status" value="1"/>
</dbReference>
<dbReference type="PROSITE" id="PS50977">
    <property type="entry name" value="HTH_TETR_2"/>
    <property type="match status" value="1"/>
</dbReference>
<dbReference type="SUPFAM" id="SSF46689">
    <property type="entry name" value="Homeodomain-like"/>
    <property type="match status" value="1"/>
</dbReference>
<dbReference type="Gene3D" id="1.10.357.10">
    <property type="entry name" value="Tetracycline Repressor, domain 2"/>
    <property type="match status" value="1"/>
</dbReference>
<dbReference type="PRINTS" id="PR00455">
    <property type="entry name" value="HTHTETR"/>
</dbReference>
<keyword evidence="2 4" id="KW-0238">DNA-binding</keyword>
<dbReference type="Proteomes" id="UP000262257">
    <property type="component" value="Unassembled WGS sequence"/>
</dbReference>
<feature type="domain" description="HTH tetR-type" evidence="5">
    <location>
        <begin position="10"/>
        <end position="69"/>
    </location>
</feature>
<comment type="caution">
    <text evidence="7">The sequence shown here is derived from an EMBL/GenBank/DDBJ whole genome shotgun (WGS) entry which is preliminary data.</text>
</comment>
<dbReference type="STRING" id="40216.GCA_001917365_02893"/>
<gene>
    <name evidence="6" type="ORF">DIC32_05105</name>
    <name evidence="7" type="ORF">FHY67_13645</name>
</gene>
<dbReference type="GeneID" id="56304496"/>
<dbReference type="PANTHER" id="PTHR30055:SF234">
    <property type="entry name" value="HTH-TYPE TRANSCRIPTIONAL REGULATOR BETI"/>
    <property type="match status" value="1"/>
</dbReference>
<organism evidence="7 9">
    <name type="scientific">Acinetobacter radioresistens</name>
    <dbReference type="NCBI Taxonomy" id="40216"/>
    <lineage>
        <taxon>Bacteria</taxon>
        <taxon>Pseudomonadati</taxon>
        <taxon>Pseudomonadota</taxon>
        <taxon>Gammaproteobacteria</taxon>
        <taxon>Moraxellales</taxon>
        <taxon>Moraxellaceae</taxon>
        <taxon>Acinetobacter</taxon>
    </lineage>
</organism>